<dbReference type="InterPro" id="IPR022560">
    <property type="entry name" value="DUF3473"/>
</dbReference>
<organism evidence="3">
    <name type="scientific">marine metagenome</name>
    <dbReference type="NCBI Taxonomy" id="408172"/>
    <lineage>
        <taxon>unclassified sequences</taxon>
        <taxon>metagenomes</taxon>
        <taxon>ecological metagenomes</taxon>
    </lineage>
</organism>
<accession>A0A381TQP5</accession>
<dbReference type="CDD" id="cd10941">
    <property type="entry name" value="CE4_PuuE_HpPgdA_like_2"/>
    <property type="match status" value="1"/>
</dbReference>
<dbReference type="EMBL" id="UINC01004921">
    <property type="protein sequence ID" value="SVA17821.1"/>
    <property type="molecule type" value="Genomic_DNA"/>
</dbReference>
<dbReference type="InterPro" id="IPR011330">
    <property type="entry name" value="Glyco_hydro/deAcase_b/a-brl"/>
</dbReference>
<dbReference type="GO" id="GO:0005975">
    <property type="term" value="P:carbohydrate metabolic process"/>
    <property type="evidence" value="ECO:0007669"/>
    <property type="project" value="InterPro"/>
</dbReference>
<dbReference type="PANTHER" id="PTHR47561">
    <property type="entry name" value="POLYSACCHARIDE DEACETYLASE FAMILY PROTEIN (AFU_ORTHOLOGUE AFUA_6G05030)"/>
    <property type="match status" value="1"/>
</dbReference>
<reference evidence="3" key="1">
    <citation type="submission" date="2018-05" db="EMBL/GenBank/DDBJ databases">
        <authorList>
            <person name="Lanie J.A."/>
            <person name="Ng W.-L."/>
            <person name="Kazmierczak K.M."/>
            <person name="Andrzejewski T.M."/>
            <person name="Davidsen T.M."/>
            <person name="Wayne K.J."/>
            <person name="Tettelin H."/>
            <person name="Glass J.I."/>
            <person name="Rusch D."/>
            <person name="Podicherti R."/>
            <person name="Tsui H.-C.T."/>
            <person name="Winkler M.E."/>
        </authorList>
    </citation>
    <scope>NUCLEOTIDE SEQUENCE</scope>
</reference>
<feature type="domain" description="DUF3473" evidence="2">
    <location>
        <begin position="138"/>
        <end position="273"/>
    </location>
</feature>
<evidence type="ECO:0000259" key="1">
    <source>
        <dbReference type="Pfam" id="PF01522"/>
    </source>
</evidence>
<dbReference type="AlphaFoldDB" id="A0A381TQP5"/>
<dbReference type="Pfam" id="PF11959">
    <property type="entry name" value="DUF3473"/>
    <property type="match status" value="1"/>
</dbReference>
<evidence type="ECO:0000259" key="2">
    <source>
        <dbReference type="Pfam" id="PF11959"/>
    </source>
</evidence>
<proteinExistence type="predicted"/>
<name>A0A381TQP5_9ZZZZ</name>
<sequence length="277" mass="32077">MNILGIDFEDWYHPELIKRNIKNEKHDPSVINGIDKILDLLRKHETSATFFVVGELLEIQPDIFDKIIENDHEIGFHTMYHDRLDSPGFKEKFSDEIKKFEKLTNGKSRGFRAPTFSLNDFSSWAVDILEENNYIYDSSIVPAKTSLYGSPNAEHKPYKITSNSIDKNDSSGKLTEFPLLVTTFLGKKIPAAGGFYLRTLPIKVIKNALKDYQNKNMPGSFYIHSWELTPEFMPKLDLPFKDKFTTYHNLSKAYSRMSELLKSFEFTSFSRYITENS</sequence>
<feature type="domain" description="NodB homology" evidence="1">
    <location>
        <begin position="35"/>
        <end position="120"/>
    </location>
</feature>
<dbReference type="PANTHER" id="PTHR47561:SF1">
    <property type="entry name" value="POLYSACCHARIDE DEACETYLASE FAMILY PROTEIN (AFU_ORTHOLOGUE AFUA_6G05030)"/>
    <property type="match status" value="1"/>
</dbReference>
<protein>
    <recommendedName>
        <fullName evidence="4">NodB homology domain-containing protein</fullName>
    </recommendedName>
</protein>
<dbReference type="InterPro" id="IPR002509">
    <property type="entry name" value="NODB_dom"/>
</dbReference>
<dbReference type="SUPFAM" id="SSF88713">
    <property type="entry name" value="Glycoside hydrolase/deacetylase"/>
    <property type="match status" value="1"/>
</dbReference>
<gene>
    <name evidence="3" type="ORF">METZ01_LOCUS70675</name>
</gene>
<dbReference type="Gene3D" id="3.20.20.370">
    <property type="entry name" value="Glycoside hydrolase/deacetylase"/>
    <property type="match status" value="1"/>
</dbReference>
<evidence type="ECO:0008006" key="4">
    <source>
        <dbReference type="Google" id="ProtNLM"/>
    </source>
</evidence>
<evidence type="ECO:0000313" key="3">
    <source>
        <dbReference type="EMBL" id="SVA17821.1"/>
    </source>
</evidence>
<dbReference type="GO" id="GO:0016810">
    <property type="term" value="F:hydrolase activity, acting on carbon-nitrogen (but not peptide) bonds"/>
    <property type="evidence" value="ECO:0007669"/>
    <property type="project" value="InterPro"/>
</dbReference>
<dbReference type="InterPro" id="IPR045235">
    <property type="entry name" value="PuuE_HpPgdA-like"/>
</dbReference>
<dbReference type="Pfam" id="PF01522">
    <property type="entry name" value="Polysacc_deac_1"/>
    <property type="match status" value="1"/>
</dbReference>